<gene>
    <name evidence="3" type="ORF">F5X68DRAFT_59815</name>
</gene>
<dbReference type="Proteomes" id="UP000770015">
    <property type="component" value="Unassembled WGS sequence"/>
</dbReference>
<evidence type="ECO:0000313" key="4">
    <source>
        <dbReference type="Proteomes" id="UP000770015"/>
    </source>
</evidence>
<keyword evidence="4" id="KW-1185">Reference proteome</keyword>
<feature type="compositionally biased region" description="Polar residues" evidence="1">
    <location>
        <begin position="82"/>
        <end position="94"/>
    </location>
</feature>
<dbReference type="OrthoDB" id="5383338at2759"/>
<reference evidence="3" key="1">
    <citation type="journal article" date="2021" name="Nat. Commun.">
        <title>Genetic determinants of endophytism in the Arabidopsis root mycobiome.</title>
        <authorList>
            <person name="Mesny F."/>
            <person name="Miyauchi S."/>
            <person name="Thiergart T."/>
            <person name="Pickel B."/>
            <person name="Atanasova L."/>
            <person name="Karlsson M."/>
            <person name="Huettel B."/>
            <person name="Barry K.W."/>
            <person name="Haridas S."/>
            <person name="Chen C."/>
            <person name="Bauer D."/>
            <person name="Andreopoulos W."/>
            <person name="Pangilinan J."/>
            <person name="LaButti K."/>
            <person name="Riley R."/>
            <person name="Lipzen A."/>
            <person name="Clum A."/>
            <person name="Drula E."/>
            <person name="Henrissat B."/>
            <person name="Kohler A."/>
            <person name="Grigoriev I.V."/>
            <person name="Martin F.M."/>
            <person name="Hacquard S."/>
        </authorList>
    </citation>
    <scope>NUCLEOTIDE SEQUENCE</scope>
    <source>
        <strain evidence="3">MPI-SDFR-AT-0117</strain>
    </source>
</reference>
<feature type="compositionally biased region" description="Pro residues" evidence="1">
    <location>
        <begin position="536"/>
        <end position="545"/>
    </location>
</feature>
<evidence type="ECO:0008006" key="5">
    <source>
        <dbReference type="Google" id="ProtNLM"/>
    </source>
</evidence>
<feature type="transmembrane region" description="Helical" evidence="2">
    <location>
        <begin position="618"/>
        <end position="642"/>
    </location>
</feature>
<dbReference type="EMBL" id="JAGSXJ010000004">
    <property type="protein sequence ID" value="KAH6692636.1"/>
    <property type="molecule type" value="Genomic_DNA"/>
</dbReference>
<feature type="region of interest" description="Disordered" evidence="1">
    <location>
        <begin position="532"/>
        <end position="578"/>
    </location>
</feature>
<evidence type="ECO:0000256" key="2">
    <source>
        <dbReference type="SAM" id="Phobius"/>
    </source>
</evidence>
<proteinExistence type="predicted"/>
<feature type="region of interest" description="Disordered" evidence="1">
    <location>
        <begin position="241"/>
        <end position="271"/>
    </location>
</feature>
<feature type="region of interest" description="Disordered" evidence="1">
    <location>
        <begin position="336"/>
        <end position="385"/>
    </location>
</feature>
<evidence type="ECO:0000256" key="1">
    <source>
        <dbReference type="SAM" id="MobiDB-lite"/>
    </source>
</evidence>
<feature type="region of interest" description="Disordered" evidence="1">
    <location>
        <begin position="1"/>
        <end position="130"/>
    </location>
</feature>
<feature type="compositionally biased region" description="Basic and acidic residues" evidence="1">
    <location>
        <begin position="34"/>
        <end position="43"/>
    </location>
</feature>
<comment type="caution">
    <text evidence="3">The sequence shown here is derived from an EMBL/GenBank/DDBJ whole genome shotgun (WGS) entry which is preliminary data.</text>
</comment>
<feature type="compositionally biased region" description="Polar residues" evidence="1">
    <location>
        <begin position="55"/>
        <end position="75"/>
    </location>
</feature>
<keyword evidence="2" id="KW-1133">Transmembrane helix</keyword>
<organism evidence="3 4">
    <name type="scientific">Plectosphaerella plurivora</name>
    <dbReference type="NCBI Taxonomy" id="936078"/>
    <lineage>
        <taxon>Eukaryota</taxon>
        <taxon>Fungi</taxon>
        <taxon>Dikarya</taxon>
        <taxon>Ascomycota</taxon>
        <taxon>Pezizomycotina</taxon>
        <taxon>Sordariomycetes</taxon>
        <taxon>Hypocreomycetidae</taxon>
        <taxon>Glomerellales</taxon>
        <taxon>Plectosphaerellaceae</taxon>
        <taxon>Plectosphaerella</taxon>
    </lineage>
</organism>
<feature type="compositionally biased region" description="Low complexity" evidence="1">
    <location>
        <begin position="95"/>
        <end position="114"/>
    </location>
</feature>
<feature type="region of interest" description="Disordered" evidence="1">
    <location>
        <begin position="144"/>
        <end position="175"/>
    </location>
</feature>
<evidence type="ECO:0000313" key="3">
    <source>
        <dbReference type="EMBL" id="KAH6692636.1"/>
    </source>
</evidence>
<accession>A0A9P8VK61</accession>
<name>A0A9P8VK61_9PEZI</name>
<feature type="compositionally biased region" description="Polar residues" evidence="1">
    <location>
        <begin position="147"/>
        <end position="157"/>
    </location>
</feature>
<sequence>MSSPPPASSAAAYSLFPNPNAKPPATRRPPSRTRRSESRERSRTRSTTPGGGPAISSSAPHAITIDTSVPAPTSRQGRRTPQPKSRPSLDSTMSPQEAQQQQQQPLEATQPPAAVRYETPTQVQRAVAPSEVHIRTDTAFSEAHTLVRSNSTRSRSSIAKLPIHDDPASSSQSPPAMPLRSIFPQYNPDVALSRQEYFPTQLSPGHIPRAVISRTTWHPDDEPEDPPAAATVPVSDVAGTYHQQQPQHPAPHAQPWPRRNLEMPPLPRESSNDQLKNLWKVLNGWRASQSDGRVFCMKLAQEKDMPVYYLSSRQQPFYSLRIDPTSASAYVALSRHDPSKPYKGPASSGSSSSSATSILSLSLPRDSSGSAKASPPSPDAKNWSEVLTTTLEPEARRHRPEDGLVAILQPAAAAKIAVDRPSDQQAAATAEAETARLVWDDDSSLHYLVHPAIVTPFCVTVERNPAWSRVEYTLEHHESPQHLAKLTRDGTGRGWLEVDTAVAARIDSFFILDVAVAALLIVASGDDRNSQLETFEPPPLPPPVLNPGKGRRERSGSAPAAAEGGKKQRGRSGRKMEEFDVDVESQVSSGFAEFKQATKETRRRLPWPLRFTFKVIGGVFKCLIWCLTAFVKAIAAVLIGIARCLGLTSKGG</sequence>
<keyword evidence="2" id="KW-0812">Transmembrane</keyword>
<protein>
    <recommendedName>
        <fullName evidence="5">Acetylserotonin methytransferase-like protein</fullName>
    </recommendedName>
</protein>
<feature type="compositionally biased region" description="Low complexity" evidence="1">
    <location>
        <begin position="347"/>
        <end position="374"/>
    </location>
</feature>
<dbReference type="AlphaFoldDB" id="A0A9P8VK61"/>
<keyword evidence="2" id="KW-0472">Membrane</keyword>